<dbReference type="Gramene" id="PUZ56384">
    <property type="protein sequence ID" value="PUZ56384"/>
    <property type="gene ID" value="GQ55_5G293500"/>
</dbReference>
<evidence type="ECO:0008006" key="5">
    <source>
        <dbReference type="Google" id="ProtNLM"/>
    </source>
</evidence>
<evidence type="ECO:0000256" key="2">
    <source>
        <dbReference type="SAM" id="SignalP"/>
    </source>
</evidence>
<gene>
    <name evidence="3" type="ORF">GQ55_5G293500</name>
</gene>
<dbReference type="AlphaFoldDB" id="A0A2T7DLC9"/>
<feature type="region of interest" description="Disordered" evidence="1">
    <location>
        <begin position="143"/>
        <end position="253"/>
    </location>
</feature>
<sequence length="253" mass="26606">MAGRVLLRATALGLAAAGAGALHAISRWTPPRDLSPYVPSVRFMLLESAQGLQAALLGAHPLSGKHLRDVRARAEHDLALANVDLAEGGDSATAIDLRLLLAFLATRDGRADDALRIYEEAARDAPFDARLLPVPLGRARGRVGAVERGLPPPRPGHRRRKPGTGDGVLRDAGARPRAVGRGDGGLRLQDRPPRGQGRRHARGLRRSRPGASRCAAGQGAVSDREALSASSPRVSARQGAASHQEGGTGRGRR</sequence>
<evidence type="ECO:0000256" key="1">
    <source>
        <dbReference type="SAM" id="MobiDB-lite"/>
    </source>
</evidence>
<evidence type="ECO:0000313" key="3">
    <source>
        <dbReference type="EMBL" id="PUZ56384.1"/>
    </source>
</evidence>
<feature type="chain" id="PRO_5015434093" description="Bacterial transcriptional activator domain-containing protein" evidence="2">
    <location>
        <begin position="22"/>
        <end position="253"/>
    </location>
</feature>
<evidence type="ECO:0000313" key="4">
    <source>
        <dbReference type="Proteomes" id="UP000244336"/>
    </source>
</evidence>
<name>A0A2T7DLC9_9POAL</name>
<accession>A0A2T7DLC9</accession>
<feature type="compositionally biased region" description="Basic residues" evidence="1">
    <location>
        <begin position="196"/>
        <end position="208"/>
    </location>
</feature>
<dbReference type="Proteomes" id="UP000244336">
    <property type="component" value="Chromosome 5"/>
</dbReference>
<organism evidence="3 4">
    <name type="scientific">Panicum hallii var. hallii</name>
    <dbReference type="NCBI Taxonomy" id="1504633"/>
    <lineage>
        <taxon>Eukaryota</taxon>
        <taxon>Viridiplantae</taxon>
        <taxon>Streptophyta</taxon>
        <taxon>Embryophyta</taxon>
        <taxon>Tracheophyta</taxon>
        <taxon>Spermatophyta</taxon>
        <taxon>Magnoliopsida</taxon>
        <taxon>Liliopsida</taxon>
        <taxon>Poales</taxon>
        <taxon>Poaceae</taxon>
        <taxon>PACMAD clade</taxon>
        <taxon>Panicoideae</taxon>
        <taxon>Panicodae</taxon>
        <taxon>Paniceae</taxon>
        <taxon>Panicinae</taxon>
        <taxon>Panicum</taxon>
        <taxon>Panicum sect. Panicum</taxon>
    </lineage>
</organism>
<reference evidence="3 4" key="1">
    <citation type="submission" date="2018-04" db="EMBL/GenBank/DDBJ databases">
        <title>WGS assembly of Panicum hallii var. hallii HAL2.</title>
        <authorList>
            <person name="Lovell J."/>
            <person name="Jenkins J."/>
            <person name="Lowry D."/>
            <person name="Mamidi S."/>
            <person name="Sreedasyam A."/>
            <person name="Weng X."/>
            <person name="Barry K."/>
            <person name="Bonette J."/>
            <person name="Campitelli B."/>
            <person name="Daum C."/>
            <person name="Gordon S."/>
            <person name="Gould B."/>
            <person name="Lipzen A."/>
            <person name="MacQueen A."/>
            <person name="Palacio-Mejia J."/>
            <person name="Plott C."/>
            <person name="Shakirov E."/>
            <person name="Shu S."/>
            <person name="Yoshinaga Y."/>
            <person name="Zane M."/>
            <person name="Rokhsar D."/>
            <person name="Grimwood J."/>
            <person name="Schmutz J."/>
            <person name="Juenger T."/>
        </authorList>
    </citation>
    <scope>NUCLEOTIDE SEQUENCE [LARGE SCALE GENOMIC DNA]</scope>
    <source>
        <strain evidence="4">cv. HAL2</strain>
    </source>
</reference>
<keyword evidence="4" id="KW-1185">Reference proteome</keyword>
<keyword evidence="2" id="KW-0732">Signal</keyword>
<dbReference type="EMBL" id="CM009753">
    <property type="protein sequence ID" value="PUZ56384.1"/>
    <property type="molecule type" value="Genomic_DNA"/>
</dbReference>
<dbReference type="OrthoDB" id="667727at2759"/>
<proteinExistence type="predicted"/>
<feature type="signal peptide" evidence="2">
    <location>
        <begin position="1"/>
        <end position="21"/>
    </location>
</feature>
<protein>
    <recommendedName>
        <fullName evidence="5">Bacterial transcriptional activator domain-containing protein</fullName>
    </recommendedName>
</protein>